<dbReference type="AlphaFoldDB" id="A0A4V2PVW3"/>
<sequence length="154" mass="15926">MQCPRNVTLGFALALFATTAVFAAPPRQPGATHAFAQNLVNQLHSAHPEFSEIGISAVIPGEGCYGLASTDKTDIGEKCESDDVVPLHTGRASIGTEGKNLDISLPLHDASGNVVGVVGIETAPGGNRAATISNVRAAVRKIEQQIPSKSTLIS</sequence>
<keyword evidence="3" id="KW-1185">Reference proteome</keyword>
<keyword evidence="1" id="KW-0732">Signal</keyword>
<organism evidence="2 3">
    <name type="scientific">Acidipila rosea</name>
    <dbReference type="NCBI Taxonomy" id="768535"/>
    <lineage>
        <taxon>Bacteria</taxon>
        <taxon>Pseudomonadati</taxon>
        <taxon>Acidobacteriota</taxon>
        <taxon>Terriglobia</taxon>
        <taxon>Terriglobales</taxon>
        <taxon>Acidobacteriaceae</taxon>
        <taxon>Acidipila</taxon>
    </lineage>
</organism>
<comment type="caution">
    <text evidence="2">The sequence shown here is derived from an EMBL/GenBank/DDBJ whole genome shotgun (WGS) entry which is preliminary data.</text>
</comment>
<evidence type="ECO:0000256" key="1">
    <source>
        <dbReference type="SAM" id="SignalP"/>
    </source>
</evidence>
<dbReference type="Proteomes" id="UP000295210">
    <property type="component" value="Unassembled WGS sequence"/>
</dbReference>
<evidence type="ECO:0008006" key="4">
    <source>
        <dbReference type="Google" id="ProtNLM"/>
    </source>
</evidence>
<dbReference type="OrthoDB" id="120607at2"/>
<dbReference type="EMBL" id="SMGK01000001">
    <property type="protein sequence ID" value="TCK75911.1"/>
    <property type="molecule type" value="Genomic_DNA"/>
</dbReference>
<feature type="signal peptide" evidence="1">
    <location>
        <begin position="1"/>
        <end position="23"/>
    </location>
</feature>
<reference evidence="2 3" key="1">
    <citation type="submission" date="2019-03" db="EMBL/GenBank/DDBJ databases">
        <title>Genomic Encyclopedia of Type Strains, Phase IV (KMG-IV): sequencing the most valuable type-strain genomes for metagenomic binning, comparative biology and taxonomic classification.</title>
        <authorList>
            <person name="Goeker M."/>
        </authorList>
    </citation>
    <scope>NUCLEOTIDE SEQUENCE [LARGE SCALE GENOMIC DNA]</scope>
    <source>
        <strain evidence="2 3">DSM 103428</strain>
    </source>
</reference>
<feature type="chain" id="PRO_5020495033" description="Cache domain-containing protein" evidence="1">
    <location>
        <begin position="24"/>
        <end position="154"/>
    </location>
</feature>
<proteinExistence type="predicted"/>
<gene>
    <name evidence="2" type="ORF">C7378_0911</name>
</gene>
<dbReference type="RefSeq" id="WP_131992233.1">
    <property type="nucleotide sequence ID" value="NZ_SMGK01000001.1"/>
</dbReference>
<protein>
    <recommendedName>
        <fullName evidence="4">Cache domain-containing protein</fullName>
    </recommendedName>
</protein>
<accession>A0A4V2PVW3</accession>
<evidence type="ECO:0000313" key="3">
    <source>
        <dbReference type="Proteomes" id="UP000295210"/>
    </source>
</evidence>
<dbReference type="SUPFAM" id="SSF103190">
    <property type="entry name" value="Sensory domain-like"/>
    <property type="match status" value="1"/>
</dbReference>
<name>A0A4V2PVW3_9BACT</name>
<dbReference type="InterPro" id="IPR029151">
    <property type="entry name" value="Sensor-like_sf"/>
</dbReference>
<evidence type="ECO:0000313" key="2">
    <source>
        <dbReference type="EMBL" id="TCK75911.1"/>
    </source>
</evidence>